<evidence type="ECO:0000313" key="1">
    <source>
        <dbReference type="EMBL" id="MEI5983726.1"/>
    </source>
</evidence>
<gene>
    <name evidence="1" type="ORF">VJ786_02300</name>
</gene>
<evidence type="ECO:0000313" key="2">
    <source>
        <dbReference type="Proteomes" id="UP001363035"/>
    </source>
</evidence>
<sequence>MAPLYHLETITIITMEKSSIIYSTTENPKSSKKYKTIPFGFCIIHNVKSYLTKTLILLIKIMALYKCVMELLNLEHVILNRVYHNMSLLDLEVYPEFKQSLSRLLKKSKIASKKKETDKLLNYPYEFEITPLGKIQLLSIL</sequence>
<keyword evidence="2" id="KW-1185">Reference proteome</keyword>
<organism evidence="1 2">
    <name type="scientific">Sphingobacterium tenebrionis</name>
    <dbReference type="NCBI Taxonomy" id="3111775"/>
    <lineage>
        <taxon>Bacteria</taxon>
        <taxon>Pseudomonadati</taxon>
        <taxon>Bacteroidota</taxon>
        <taxon>Sphingobacteriia</taxon>
        <taxon>Sphingobacteriales</taxon>
        <taxon>Sphingobacteriaceae</taxon>
        <taxon>Sphingobacterium</taxon>
    </lineage>
</organism>
<reference evidence="1 2" key="1">
    <citation type="submission" date="2024-01" db="EMBL/GenBank/DDBJ databases">
        <title>Sphingobacterium tenebrionis sp. nov., a novel endophyte isolated from tenebrio molitor intestines.</title>
        <authorList>
            <person name="Zhang C."/>
        </authorList>
    </citation>
    <scope>NUCLEOTIDE SEQUENCE [LARGE SCALE GENOMIC DNA]</scope>
    <source>
        <strain evidence="1 2">PU5-4</strain>
    </source>
</reference>
<name>A0ABU8I2T4_9SPHI</name>
<accession>A0ABU8I2T4</accession>
<proteinExistence type="predicted"/>
<dbReference type="EMBL" id="JAYLLN010000003">
    <property type="protein sequence ID" value="MEI5983726.1"/>
    <property type="molecule type" value="Genomic_DNA"/>
</dbReference>
<dbReference type="Proteomes" id="UP001363035">
    <property type="component" value="Unassembled WGS sequence"/>
</dbReference>
<comment type="caution">
    <text evidence="1">The sequence shown here is derived from an EMBL/GenBank/DDBJ whole genome shotgun (WGS) entry which is preliminary data.</text>
</comment>
<dbReference type="RefSeq" id="WP_336557171.1">
    <property type="nucleotide sequence ID" value="NZ_JAYLLN010000003.1"/>
</dbReference>
<protein>
    <submittedName>
        <fullName evidence="1">Uncharacterized protein</fullName>
    </submittedName>
</protein>